<protein>
    <submittedName>
        <fullName evidence="2">Uncharacterized protein</fullName>
    </submittedName>
</protein>
<gene>
    <name evidence="2" type="ORF">OG308_21550</name>
</gene>
<dbReference type="Proteomes" id="UP001621418">
    <property type="component" value="Chromosome"/>
</dbReference>
<reference evidence="2 3" key="1">
    <citation type="submission" date="2022-10" db="EMBL/GenBank/DDBJ databases">
        <title>The complete genomes of actinobacterial strains from the NBC collection.</title>
        <authorList>
            <person name="Joergensen T.S."/>
            <person name="Alvarez Arevalo M."/>
            <person name="Sterndorff E.B."/>
            <person name="Faurdal D."/>
            <person name="Vuksanovic O."/>
            <person name="Mourched A.-S."/>
            <person name="Charusanti P."/>
            <person name="Shaw S."/>
            <person name="Blin K."/>
            <person name="Weber T."/>
        </authorList>
    </citation>
    <scope>NUCLEOTIDE SEQUENCE [LARGE SCALE GENOMIC DNA]</scope>
    <source>
        <strain evidence="2 3">NBC_01413</strain>
    </source>
</reference>
<keyword evidence="3" id="KW-1185">Reference proteome</keyword>
<keyword evidence="1" id="KW-0472">Membrane</keyword>
<sequence length="50" mass="5390">MLLSAAAGVLFAIRYQRTRSLLTTSVEHALYGILVFTVGLGDFFYHGAAA</sequence>
<organism evidence="2 3">
    <name type="scientific">Nocardia salmonicida</name>
    <dbReference type="NCBI Taxonomy" id="53431"/>
    <lineage>
        <taxon>Bacteria</taxon>
        <taxon>Bacillati</taxon>
        <taxon>Actinomycetota</taxon>
        <taxon>Actinomycetes</taxon>
        <taxon>Mycobacteriales</taxon>
        <taxon>Nocardiaceae</taxon>
        <taxon>Nocardia</taxon>
    </lineage>
</organism>
<feature type="transmembrane region" description="Helical" evidence="1">
    <location>
        <begin position="28"/>
        <end position="45"/>
    </location>
</feature>
<dbReference type="EMBL" id="CP109527">
    <property type="protein sequence ID" value="WTY33916.1"/>
    <property type="molecule type" value="Genomic_DNA"/>
</dbReference>
<keyword evidence="1" id="KW-1133">Transmembrane helix</keyword>
<proteinExistence type="predicted"/>
<dbReference type="RefSeq" id="WP_357363498.1">
    <property type="nucleotide sequence ID" value="NZ_CP109527.1"/>
</dbReference>
<evidence type="ECO:0000256" key="1">
    <source>
        <dbReference type="SAM" id="Phobius"/>
    </source>
</evidence>
<evidence type="ECO:0000313" key="3">
    <source>
        <dbReference type="Proteomes" id="UP001621418"/>
    </source>
</evidence>
<keyword evidence="1" id="KW-0812">Transmembrane</keyword>
<name>A0ABZ1N1W6_9NOCA</name>
<evidence type="ECO:0000313" key="2">
    <source>
        <dbReference type="EMBL" id="WTY33916.1"/>
    </source>
</evidence>
<accession>A0ABZ1N1W6</accession>